<protein>
    <recommendedName>
        <fullName evidence="6">Enoyl-CoA hydratase</fullName>
    </recommendedName>
</protein>
<dbReference type="InParanoid" id="W2S195"/>
<evidence type="ECO:0000313" key="4">
    <source>
        <dbReference type="EMBL" id="ETN42432.1"/>
    </source>
</evidence>
<evidence type="ECO:0008006" key="6">
    <source>
        <dbReference type="Google" id="ProtNLM"/>
    </source>
</evidence>
<dbReference type="PANTHER" id="PTHR11941">
    <property type="entry name" value="ENOYL-COA HYDRATASE-RELATED"/>
    <property type="match status" value="1"/>
</dbReference>
<dbReference type="InterPro" id="IPR014748">
    <property type="entry name" value="Enoyl-CoA_hydra_C"/>
</dbReference>
<dbReference type="GeneID" id="19968926"/>
<evidence type="ECO:0000256" key="1">
    <source>
        <dbReference type="ARBA" id="ARBA00005254"/>
    </source>
</evidence>
<evidence type="ECO:0000313" key="5">
    <source>
        <dbReference type="Proteomes" id="UP000030752"/>
    </source>
</evidence>
<dbReference type="Proteomes" id="UP000030752">
    <property type="component" value="Unassembled WGS sequence"/>
</dbReference>
<dbReference type="Gene3D" id="1.10.12.10">
    <property type="entry name" value="Lyase 2-enoyl-coa Hydratase, Chain A, domain 2"/>
    <property type="match status" value="1"/>
</dbReference>
<dbReference type="GO" id="GO:0006635">
    <property type="term" value="P:fatty acid beta-oxidation"/>
    <property type="evidence" value="ECO:0007669"/>
    <property type="project" value="TreeGrafter"/>
</dbReference>
<dbReference type="EMBL" id="KB822718">
    <property type="protein sequence ID" value="ETN42432.1"/>
    <property type="molecule type" value="Genomic_DNA"/>
</dbReference>
<dbReference type="GO" id="GO:0016829">
    <property type="term" value="F:lyase activity"/>
    <property type="evidence" value="ECO:0007669"/>
    <property type="project" value="UniProtKB-KW"/>
</dbReference>
<keyword evidence="5" id="KW-1185">Reference proteome</keyword>
<accession>W2S195</accession>
<organism evidence="4 5">
    <name type="scientific">Cyphellophora europaea (strain CBS 101466)</name>
    <name type="common">Phialophora europaea</name>
    <dbReference type="NCBI Taxonomy" id="1220924"/>
    <lineage>
        <taxon>Eukaryota</taxon>
        <taxon>Fungi</taxon>
        <taxon>Dikarya</taxon>
        <taxon>Ascomycota</taxon>
        <taxon>Pezizomycotina</taxon>
        <taxon>Eurotiomycetes</taxon>
        <taxon>Chaetothyriomycetidae</taxon>
        <taxon>Chaetothyriales</taxon>
        <taxon>Cyphellophoraceae</taxon>
        <taxon>Cyphellophora</taxon>
    </lineage>
</organism>
<dbReference type="PANTHER" id="PTHR11941:SF171">
    <property type="entry name" value="SD19268P"/>
    <property type="match status" value="1"/>
</dbReference>
<keyword evidence="2" id="KW-0843">Virulence</keyword>
<dbReference type="RefSeq" id="XP_008714168.1">
    <property type="nucleotide sequence ID" value="XM_008715946.1"/>
</dbReference>
<dbReference type="AlphaFoldDB" id="W2S195"/>
<dbReference type="CDD" id="cd06558">
    <property type="entry name" value="crotonase-like"/>
    <property type="match status" value="1"/>
</dbReference>
<dbReference type="Pfam" id="PF00378">
    <property type="entry name" value="ECH_1"/>
    <property type="match status" value="1"/>
</dbReference>
<gene>
    <name evidence="4" type="ORF">HMPREF1541_01587</name>
</gene>
<proteinExistence type="inferred from homology"/>
<dbReference type="VEuPathDB" id="FungiDB:HMPREF1541_01587"/>
<evidence type="ECO:0000256" key="2">
    <source>
        <dbReference type="ARBA" id="ARBA00023026"/>
    </source>
</evidence>
<name>W2S195_CYPE1</name>
<dbReference type="Gene3D" id="3.90.226.10">
    <property type="entry name" value="2-enoyl-CoA Hydratase, Chain A, domain 1"/>
    <property type="match status" value="1"/>
</dbReference>
<keyword evidence="3" id="KW-0456">Lyase</keyword>
<dbReference type="STRING" id="1220924.W2S195"/>
<reference evidence="4 5" key="1">
    <citation type="submission" date="2013-03" db="EMBL/GenBank/DDBJ databases">
        <title>The Genome Sequence of Phialophora europaea CBS 101466.</title>
        <authorList>
            <consortium name="The Broad Institute Genomics Platform"/>
            <person name="Cuomo C."/>
            <person name="de Hoog S."/>
            <person name="Gorbushina A."/>
            <person name="Walker B."/>
            <person name="Young S.K."/>
            <person name="Zeng Q."/>
            <person name="Gargeya S."/>
            <person name="Fitzgerald M."/>
            <person name="Haas B."/>
            <person name="Abouelleil A."/>
            <person name="Allen A.W."/>
            <person name="Alvarado L."/>
            <person name="Arachchi H.M."/>
            <person name="Berlin A.M."/>
            <person name="Chapman S.B."/>
            <person name="Gainer-Dewar J."/>
            <person name="Goldberg J."/>
            <person name="Griggs A."/>
            <person name="Gujja S."/>
            <person name="Hansen M."/>
            <person name="Howarth C."/>
            <person name="Imamovic A."/>
            <person name="Ireland A."/>
            <person name="Larimer J."/>
            <person name="McCowan C."/>
            <person name="Murphy C."/>
            <person name="Pearson M."/>
            <person name="Poon T.W."/>
            <person name="Priest M."/>
            <person name="Roberts A."/>
            <person name="Saif S."/>
            <person name="Shea T."/>
            <person name="Sisk P."/>
            <person name="Sykes S."/>
            <person name="Wortman J."/>
            <person name="Nusbaum C."/>
            <person name="Birren B."/>
        </authorList>
    </citation>
    <scope>NUCLEOTIDE SEQUENCE [LARGE SCALE GENOMIC DNA]</scope>
    <source>
        <strain evidence="4 5">CBS 101466</strain>
    </source>
</reference>
<dbReference type="eggNOG" id="KOG1679">
    <property type="taxonomic scope" value="Eukaryota"/>
</dbReference>
<dbReference type="SUPFAM" id="SSF52096">
    <property type="entry name" value="ClpP/crotonase"/>
    <property type="match status" value="1"/>
</dbReference>
<dbReference type="InterPro" id="IPR029045">
    <property type="entry name" value="ClpP/crotonase-like_dom_sf"/>
</dbReference>
<dbReference type="HOGENOM" id="CLU_009834_7_6_1"/>
<dbReference type="GO" id="GO:0005739">
    <property type="term" value="C:mitochondrion"/>
    <property type="evidence" value="ECO:0007669"/>
    <property type="project" value="TreeGrafter"/>
</dbReference>
<sequence>MRHTSRLRTLVRSPRVGQTRHYAAAAQGSTIQLQNHPAPHSGTIRVLLLDRPESRNALSKQLVTDLRRHVDEIKAEGGTGGTRALIVASNVDKAFCAGADLKERRGMSQADVGAFLTHLRSTFTELANLPVPTISAISSTALGGGLELGLCTTLRVFGSTALVGLPETRLAIIPGAGGTYRLPPLIGVNRARDLILTGRRVTGAEAYFLGLCDRLVEVTSEEAKKEGVAREKVLDASLQLARDICEGGPVALKAAMQAIEGWPKGEASENAAYDMILQTEDRVEALRAFAEKRKPAFKGR</sequence>
<dbReference type="FunFam" id="3.90.226.10:FF:000058">
    <property type="entry name" value="Enoyl-CoA hydratase/isomerase family protein"/>
    <property type="match status" value="1"/>
</dbReference>
<comment type="similarity">
    <text evidence="1">Belongs to the enoyl-CoA hydratase/isomerase family.</text>
</comment>
<dbReference type="OrthoDB" id="410701at2759"/>
<dbReference type="InterPro" id="IPR001753">
    <property type="entry name" value="Enoyl-CoA_hydra/iso"/>
</dbReference>
<evidence type="ECO:0000256" key="3">
    <source>
        <dbReference type="ARBA" id="ARBA00023239"/>
    </source>
</evidence>